<keyword evidence="2" id="KW-1185">Reference proteome</keyword>
<dbReference type="AlphaFoldDB" id="A0A6I0EYJ0"/>
<dbReference type="EMBL" id="WBZC01000027">
    <property type="protein sequence ID" value="KAB3534510.1"/>
    <property type="molecule type" value="Genomic_DNA"/>
</dbReference>
<name>A0A6I0EYJ0_9FIRM</name>
<evidence type="ECO:0000313" key="1">
    <source>
        <dbReference type="EMBL" id="KAB3534510.1"/>
    </source>
</evidence>
<gene>
    <name evidence="1" type="ORF">F8154_08810</name>
</gene>
<dbReference type="OrthoDB" id="9810361at2"/>
<evidence type="ECO:0000313" key="2">
    <source>
        <dbReference type="Proteomes" id="UP000432715"/>
    </source>
</evidence>
<organism evidence="1 2">
    <name type="scientific">Alkaliphilus pronyensis</name>
    <dbReference type="NCBI Taxonomy" id="1482732"/>
    <lineage>
        <taxon>Bacteria</taxon>
        <taxon>Bacillati</taxon>
        <taxon>Bacillota</taxon>
        <taxon>Clostridia</taxon>
        <taxon>Peptostreptococcales</taxon>
        <taxon>Natronincolaceae</taxon>
        <taxon>Alkaliphilus</taxon>
    </lineage>
</organism>
<sequence length="87" mass="10171">MENSYPCKYCGNCCRNIGDISVLSQLDRGDGICKHLYGNLCSIYYERPIFCRIDEGYNKLYAHLLSKEEYYNINLTVCENLNKQKQI</sequence>
<protein>
    <submittedName>
        <fullName evidence="1">YkgJ family cysteine cluster protein</fullName>
    </submittedName>
</protein>
<reference evidence="1 2" key="1">
    <citation type="submission" date="2019-10" db="EMBL/GenBank/DDBJ databases">
        <title>Alkaliphilus serpentinus sp. nov. and Alkaliphilus pronyensis sp. nov., two novel anaerobic alkaliphilic species isolated from the serpentinized-hosted hydrothermal field of the Prony Bay (New Caledonia).</title>
        <authorList>
            <person name="Postec A."/>
        </authorList>
    </citation>
    <scope>NUCLEOTIDE SEQUENCE [LARGE SCALE GENOMIC DNA]</scope>
    <source>
        <strain evidence="1 2">LacV</strain>
    </source>
</reference>
<dbReference type="Proteomes" id="UP000432715">
    <property type="component" value="Unassembled WGS sequence"/>
</dbReference>
<accession>A0A6I0EYJ0</accession>
<proteinExistence type="predicted"/>
<comment type="caution">
    <text evidence="1">The sequence shown here is derived from an EMBL/GenBank/DDBJ whole genome shotgun (WGS) entry which is preliminary data.</text>
</comment>